<reference evidence="3 4" key="1">
    <citation type="submission" date="2018-08" db="EMBL/GenBank/DDBJ databases">
        <title>Sequencing the genomes of 1000 actinobacteria strains.</title>
        <authorList>
            <person name="Klenk H.-P."/>
        </authorList>
    </citation>
    <scope>NUCLEOTIDE SEQUENCE [LARGE SCALE GENOMIC DNA]</scope>
    <source>
        <strain evidence="3 4">DSM 43927</strain>
    </source>
</reference>
<feature type="region of interest" description="Disordered" evidence="1">
    <location>
        <begin position="156"/>
        <end position="176"/>
    </location>
</feature>
<sequence length="439" mass="47003">MRAIRSLALFVCTLCLAALAAVGVVPAAAATTAFDPALYWNGVLLDTYRQVGGAPGPLARTAAMMHGVIYEAHVLANPYSCGDDKLRPNKVAASAEAAYQVLRAVYPAIDFADERDHALSQVPATEAGLVTFSREVARCISDVMLTRRAQDGGAFDPSYTVGTRPGDWRETGSGSAATPKWGTLPPFCLTSGSQFRPGLPGGVTSLDGLLRSRRYADAVNEVKRLGRRDASAQDRTAEQTEIAFFWANDLDGTYKPPGQHLDHTRQVSVDRGLTPQQNARLFALVSYALADAAVTAWNTKYDSDVDLWRPESAIALAGTDGNPATEPESGWRPLSQNRAGVSFSPPFPAYVSGHATLAGAWAGAMRRYFGTDAISFVGGTDDPKAVGVTRRFTSFSQAAREDADSRIYLGVHYRFDADNGLSSGENVAGHVFDNCVRLT</sequence>
<name>A0A3D9SUR5_9ACTN</name>
<evidence type="ECO:0000256" key="2">
    <source>
        <dbReference type="SAM" id="SignalP"/>
    </source>
</evidence>
<dbReference type="Gene3D" id="1.10.606.20">
    <property type="match status" value="1"/>
</dbReference>
<dbReference type="SUPFAM" id="SSF48317">
    <property type="entry name" value="Acid phosphatase/Vanadium-dependent haloperoxidase"/>
    <property type="match status" value="1"/>
</dbReference>
<dbReference type="OrthoDB" id="103227at2"/>
<keyword evidence="4" id="KW-1185">Reference proteome</keyword>
<gene>
    <name evidence="3" type="ORF">DFJ69_4847</name>
</gene>
<evidence type="ECO:0000313" key="3">
    <source>
        <dbReference type="EMBL" id="REE99337.1"/>
    </source>
</evidence>
<keyword evidence="2" id="KW-0732">Signal</keyword>
<comment type="caution">
    <text evidence="3">The sequence shown here is derived from an EMBL/GenBank/DDBJ whole genome shotgun (WGS) entry which is preliminary data.</text>
</comment>
<dbReference type="AlphaFoldDB" id="A0A3D9SUR5"/>
<organism evidence="3 4">
    <name type="scientific">Thermomonospora umbrina</name>
    <dbReference type="NCBI Taxonomy" id="111806"/>
    <lineage>
        <taxon>Bacteria</taxon>
        <taxon>Bacillati</taxon>
        <taxon>Actinomycetota</taxon>
        <taxon>Actinomycetes</taxon>
        <taxon>Streptosporangiales</taxon>
        <taxon>Thermomonosporaceae</taxon>
        <taxon>Thermomonospora</taxon>
    </lineage>
</organism>
<feature type="chain" id="PRO_5039309931" evidence="2">
    <location>
        <begin position="21"/>
        <end position="439"/>
    </location>
</feature>
<evidence type="ECO:0000256" key="1">
    <source>
        <dbReference type="SAM" id="MobiDB-lite"/>
    </source>
</evidence>
<dbReference type="CDD" id="cd03398">
    <property type="entry name" value="PAP2_haloperoxidase"/>
    <property type="match status" value="1"/>
</dbReference>
<dbReference type="PANTHER" id="PTHR34599">
    <property type="entry name" value="PEROXIDASE-RELATED"/>
    <property type="match status" value="1"/>
</dbReference>
<dbReference type="Proteomes" id="UP000256661">
    <property type="component" value="Unassembled WGS sequence"/>
</dbReference>
<accession>A0A3D9SUR5</accession>
<feature type="signal peptide" evidence="2">
    <location>
        <begin position="1"/>
        <end position="20"/>
    </location>
</feature>
<dbReference type="InterPro" id="IPR052559">
    <property type="entry name" value="V-haloperoxidase"/>
</dbReference>
<protein>
    <submittedName>
        <fullName evidence="3">PAP2 superfamily protein</fullName>
    </submittedName>
</protein>
<dbReference type="RefSeq" id="WP_116024658.1">
    <property type="nucleotide sequence ID" value="NZ_QTTT01000001.1"/>
</dbReference>
<dbReference type="InterPro" id="IPR036938">
    <property type="entry name" value="PAP2/HPO_sf"/>
</dbReference>
<proteinExistence type="predicted"/>
<evidence type="ECO:0000313" key="4">
    <source>
        <dbReference type="Proteomes" id="UP000256661"/>
    </source>
</evidence>
<dbReference type="PANTHER" id="PTHR34599:SF1">
    <property type="entry name" value="PHOSPHATIDIC ACID PHOSPHATASE TYPE 2_HALOPEROXIDASE DOMAIN-CONTAINING PROTEIN"/>
    <property type="match status" value="1"/>
</dbReference>
<dbReference type="EMBL" id="QTTT01000001">
    <property type="protein sequence ID" value="REE99337.1"/>
    <property type="molecule type" value="Genomic_DNA"/>
</dbReference>